<evidence type="ECO:0008006" key="3">
    <source>
        <dbReference type="Google" id="ProtNLM"/>
    </source>
</evidence>
<protein>
    <recommendedName>
        <fullName evidence="3">DUF559 domain-containing protein</fullName>
    </recommendedName>
</protein>
<proteinExistence type="predicted"/>
<dbReference type="AlphaFoldDB" id="A0A8J3JJ68"/>
<dbReference type="EMBL" id="BONF01000051">
    <property type="protein sequence ID" value="GIF85716.1"/>
    <property type="molecule type" value="Genomic_DNA"/>
</dbReference>
<comment type="caution">
    <text evidence="1">The sequence shown here is derived from an EMBL/GenBank/DDBJ whole genome shotgun (WGS) entry which is preliminary data.</text>
</comment>
<dbReference type="Proteomes" id="UP000601223">
    <property type="component" value="Unassembled WGS sequence"/>
</dbReference>
<organism evidence="1 2">
    <name type="scientific">Catellatospora bangladeshensis</name>
    <dbReference type="NCBI Taxonomy" id="310355"/>
    <lineage>
        <taxon>Bacteria</taxon>
        <taxon>Bacillati</taxon>
        <taxon>Actinomycetota</taxon>
        <taxon>Actinomycetes</taxon>
        <taxon>Micromonosporales</taxon>
        <taxon>Micromonosporaceae</taxon>
        <taxon>Catellatospora</taxon>
    </lineage>
</organism>
<dbReference type="InterPro" id="IPR011335">
    <property type="entry name" value="Restrct_endonuc-II-like"/>
</dbReference>
<sequence length="187" mass="20883">MQLDGADVGTHRGYPVTSPLRTCWDLALWLDLVPAVTIIDALLHAKLVSGEELSELARARWGRHGAAKAAKAFGLADGRAESPPESRLRVGLVRNGVPQPELQFPVAVTGGRLLHPDLAWPDYRVAVEYDGEWHDAPDQFHLDRRRLNLLVGEGWIVLHVTSRRLRTDFPAVVREVKTALRSRGWRP</sequence>
<keyword evidence="2" id="KW-1185">Reference proteome</keyword>
<reference evidence="1 2" key="1">
    <citation type="submission" date="2021-01" db="EMBL/GenBank/DDBJ databases">
        <title>Whole genome shotgun sequence of Catellatospora bangladeshensis NBRC 107357.</title>
        <authorList>
            <person name="Komaki H."/>
            <person name="Tamura T."/>
        </authorList>
    </citation>
    <scope>NUCLEOTIDE SEQUENCE [LARGE SCALE GENOMIC DNA]</scope>
    <source>
        <strain evidence="1 2">NBRC 107357</strain>
    </source>
</reference>
<dbReference type="SUPFAM" id="SSF52980">
    <property type="entry name" value="Restriction endonuclease-like"/>
    <property type="match status" value="1"/>
</dbReference>
<dbReference type="Gene3D" id="3.40.960.10">
    <property type="entry name" value="VSR Endonuclease"/>
    <property type="match status" value="1"/>
</dbReference>
<evidence type="ECO:0000313" key="2">
    <source>
        <dbReference type="Proteomes" id="UP000601223"/>
    </source>
</evidence>
<evidence type="ECO:0000313" key="1">
    <source>
        <dbReference type="EMBL" id="GIF85716.1"/>
    </source>
</evidence>
<name>A0A8J3JJ68_9ACTN</name>
<accession>A0A8J3JJ68</accession>
<dbReference type="RefSeq" id="WP_239126249.1">
    <property type="nucleotide sequence ID" value="NZ_BONF01000051.1"/>
</dbReference>
<gene>
    <name evidence="1" type="ORF">Cba03nite_70650</name>
</gene>